<accession>A0A7W7Y4M2</accession>
<dbReference type="InterPro" id="IPR050093">
    <property type="entry name" value="ABC_SmlMolc_Importer"/>
</dbReference>
<keyword evidence="4" id="KW-1185">Reference proteome</keyword>
<proteinExistence type="predicted"/>
<dbReference type="SUPFAM" id="SSF52540">
    <property type="entry name" value="P-loop containing nucleoside triphosphate hydrolases"/>
    <property type="match status" value="1"/>
</dbReference>
<gene>
    <name evidence="3" type="ORF">HNR37_001163</name>
</gene>
<evidence type="ECO:0000313" key="4">
    <source>
        <dbReference type="Proteomes" id="UP000528322"/>
    </source>
</evidence>
<protein>
    <submittedName>
        <fullName evidence="3">ABC-type Fe3+/spermidine/putrescine transport system ATPase subunit</fullName>
    </submittedName>
</protein>
<evidence type="ECO:0000256" key="1">
    <source>
        <dbReference type="ARBA" id="ARBA00022448"/>
    </source>
</evidence>
<dbReference type="InterPro" id="IPR027417">
    <property type="entry name" value="P-loop_NTPase"/>
</dbReference>
<evidence type="ECO:0000259" key="2">
    <source>
        <dbReference type="PROSITE" id="PS50893"/>
    </source>
</evidence>
<dbReference type="SUPFAM" id="SSF50331">
    <property type="entry name" value="MOP-like"/>
    <property type="match status" value="1"/>
</dbReference>
<dbReference type="PANTHER" id="PTHR42781:SF4">
    <property type="entry name" value="SPERMIDINE_PUTRESCINE IMPORT ATP-BINDING PROTEIN POTA"/>
    <property type="match status" value="1"/>
</dbReference>
<dbReference type="GO" id="GO:0005524">
    <property type="term" value="F:ATP binding"/>
    <property type="evidence" value="ECO:0007669"/>
    <property type="project" value="InterPro"/>
</dbReference>
<dbReference type="GO" id="GO:0016887">
    <property type="term" value="F:ATP hydrolysis activity"/>
    <property type="evidence" value="ECO:0007669"/>
    <property type="project" value="InterPro"/>
</dbReference>
<dbReference type="PROSITE" id="PS50893">
    <property type="entry name" value="ABC_TRANSPORTER_2"/>
    <property type="match status" value="1"/>
</dbReference>
<organism evidence="3 4">
    <name type="scientific">Desulfurispira natronophila</name>
    <dbReference type="NCBI Taxonomy" id="682562"/>
    <lineage>
        <taxon>Bacteria</taxon>
        <taxon>Pseudomonadati</taxon>
        <taxon>Chrysiogenota</taxon>
        <taxon>Chrysiogenia</taxon>
        <taxon>Chrysiogenales</taxon>
        <taxon>Chrysiogenaceae</taxon>
        <taxon>Desulfurispira</taxon>
    </lineage>
</organism>
<dbReference type="Pfam" id="PF00005">
    <property type="entry name" value="ABC_tran"/>
    <property type="match status" value="1"/>
</dbReference>
<sequence>MLHLKQLVIDGASDTIDYTFKKGQLYSFLGSRESGREEIFNTLAGFTPPASGKVVAAGKDITNHHPSRRGMVTITAEPVFNLEQTVLENIMLYRSEDRKVALEAADVMGLGSYVHRRCRNLDLGILQRINMARALSRRPRILLLHDPVDRLGFAEGLHCIEVLKSALISLGTVILHFTACPRAALGFSDEVLVVEDGIVVEASTPENLYFRPHTRFSAEITGDVNYIKAVGTDQNHLQISHGYPLSMTGTAYRVTPGIPYLVMFRPEAATLVASASFSTPLTVPAQVRQCEFTGRGFRVTLRSELEEELFVFSFDPVLVDQWFMVHVPPTRLHLIGEGPT</sequence>
<comment type="caution">
    <text evidence="3">The sequence shown here is derived from an EMBL/GenBank/DDBJ whole genome shotgun (WGS) entry which is preliminary data.</text>
</comment>
<reference evidence="3 4" key="1">
    <citation type="submission" date="2020-08" db="EMBL/GenBank/DDBJ databases">
        <title>Genomic Encyclopedia of Type Strains, Phase IV (KMG-IV): sequencing the most valuable type-strain genomes for metagenomic binning, comparative biology and taxonomic classification.</title>
        <authorList>
            <person name="Goeker M."/>
        </authorList>
    </citation>
    <scope>NUCLEOTIDE SEQUENCE [LARGE SCALE GENOMIC DNA]</scope>
    <source>
        <strain evidence="3 4">DSM 22071</strain>
    </source>
</reference>
<dbReference type="InterPro" id="IPR008995">
    <property type="entry name" value="Mo/tungstate-bd_C_term_dom"/>
</dbReference>
<evidence type="ECO:0000313" key="3">
    <source>
        <dbReference type="EMBL" id="MBB5021849.1"/>
    </source>
</evidence>
<dbReference type="Proteomes" id="UP000528322">
    <property type="component" value="Unassembled WGS sequence"/>
</dbReference>
<dbReference type="EMBL" id="JACHID010000006">
    <property type="protein sequence ID" value="MBB5021849.1"/>
    <property type="molecule type" value="Genomic_DNA"/>
</dbReference>
<keyword evidence="1" id="KW-0813">Transport</keyword>
<dbReference type="PANTHER" id="PTHR42781">
    <property type="entry name" value="SPERMIDINE/PUTRESCINE IMPORT ATP-BINDING PROTEIN POTA"/>
    <property type="match status" value="1"/>
</dbReference>
<dbReference type="Gene3D" id="3.40.50.300">
    <property type="entry name" value="P-loop containing nucleotide triphosphate hydrolases"/>
    <property type="match status" value="1"/>
</dbReference>
<dbReference type="AlphaFoldDB" id="A0A7W7Y4M2"/>
<dbReference type="RefSeq" id="WP_183731315.1">
    <property type="nucleotide sequence ID" value="NZ_JACHID010000006.1"/>
</dbReference>
<name>A0A7W7Y4M2_9BACT</name>
<dbReference type="InterPro" id="IPR003439">
    <property type="entry name" value="ABC_transporter-like_ATP-bd"/>
</dbReference>
<feature type="domain" description="ABC transporter" evidence="2">
    <location>
        <begin position="2"/>
        <end position="221"/>
    </location>
</feature>